<feature type="transmembrane region" description="Helical" evidence="4">
    <location>
        <begin position="117"/>
        <end position="136"/>
    </location>
</feature>
<dbReference type="Gene3D" id="1.20.5.1930">
    <property type="match status" value="1"/>
</dbReference>
<dbReference type="InterPro" id="IPR036890">
    <property type="entry name" value="HATPase_C_sf"/>
</dbReference>
<reference evidence="6 7" key="1">
    <citation type="submission" date="2018-03" db="EMBL/GenBank/DDBJ databases">
        <title>Genomic Encyclopedia of Archaeal and Bacterial Type Strains, Phase II (KMG-II): from individual species to whole genera.</title>
        <authorList>
            <person name="Goeker M."/>
        </authorList>
    </citation>
    <scope>NUCLEOTIDE SEQUENCE [LARGE SCALE GENOMIC DNA]</scope>
    <source>
        <strain evidence="6 7">DSM 45211</strain>
    </source>
</reference>
<dbReference type="Pfam" id="PF07730">
    <property type="entry name" value="HisKA_3"/>
    <property type="match status" value="1"/>
</dbReference>
<dbReference type="Gene3D" id="3.30.565.10">
    <property type="entry name" value="Histidine kinase-like ATPase, C-terminal domain"/>
    <property type="match status" value="1"/>
</dbReference>
<evidence type="ECO:0000313" key="7">
    <source>
        <dbReference type="Proteomes" id="UP000243528"/>
    </source>
</evidence>
<accession>A0A2P8E2A0</accession>
<feature type="transmembrane region" description="Helical" evidence="4">
    <location>
        <begin position="82"/>
        <end position="105"/>
    </location>
</feature>
<comment type="caution">
    <text evidence="6">The sequence shown here is derived from an EMBL/GenBank/DDBJ whole genome shotgun (WGS) entry which is preliminary data.</text>
</comment>
<dbReference type="AlphaFoldDB" id="A0A2P8E2A0"/>
<organism evidence="6 7">
    <name type="scientific">Haloactinopolyspora alba</name>
    <dbReference type="NCBI Taxonomy" id="648780"/>
    <lineage>
        <taxon>Bacteria</taxon>
        <taxon>Bacillati</taxon>
        <taxon>Actinomycetota</taxon>
        <taxon>Actinomycetes</taxon>
        <taxon>Jiangellales</taxon>
        <taxon>Jiangellaceae</taxon>
        <taxon>Haloactinopolyspora</taxon>
    </lineage>
</organism>
<gene>
    <name evidence="6" type="ORF">CLV30_10787</name>
</gene>
<feature type="transmembrane region" description="Helical" evidence="4">
    <location>
        <begin position="25"/>
        <end position="44"/>
    </location>
</feature>
<evidence type="ECO:0000259" key="5">
    <source>
        <dbReference type="Pfam" id="PF07730"/>
    </source>
</evidence>
<dbReference type="EMBL" id="PYGE01000007">
    <property type="protein sequence ID" value="PSL03606.1"/>
    <property type="molecule type" value="Genomic_DNA"/>
</dbReference>
<dbReference type="GO" id="GO:0016020">
    <property type="term" value="C:membrane"/>
    <property type="evidence" value="ECO:0007669"/>
    <property type="project" value="InterPro"/>
</dbReference>
<evidence type="ECO:0000256" key="3">
    <source>
        <dbReference type="ARBA" id="ARBA00023012"/>
    </source>
</evidence>
<keyword evidence="3" id="KW-0902">Two-component regulatory system</keyword>
<feature type="domain" description="Signal transduction histidine kinase subgroup 3 dimerisation and phosphoacceptor" evidence="5">
    <location>
        <begin position="215"/>
        <end position="282"/>
    </location>
</feature>
<dbReference type="Proteomes" id="UP000243528">
    <property type="component" value="Unassembled WGS sequence"/>
</dbReference>
<keyword evidence="4" id="KW-0812">Transmembrane</keyword>
<name>A0A2P8E2A0_9ACTN</name>
<dbReference type="GO" id="GO:0000155">
    <property type="term" value="F:phosphorelay sensor kinase activity"/>
    <property type="evidence" value="ECO:0007669"/>
    <property type="project" value="InterPro"/>
</dbReference>
<dbReference type="PANTHER" id="PTHR24421:SF63">
    <property type="entry name" value="SENSOR HISTIDINE KINASE DESK"/>
    <property type="match status" value="1"/>
</dbReference>
<evidence type="ECO:0000256" key="4">
    <source>
        <dbReference type="SAM" id="Phobius"/>
    </source>
</evidence>
<dbReference type="RefSeq" id="WP_106537359.1">
    <property type="nucleotide sequence ID" value="NZ_PYGE01000007.1"/>
</dbReference>
<dbReference type="CDD" id="cd16917">
    <property type="entry name" value="HATPase_UhpB-NarQ-NarX-like"/>
    <property type="match status" value="1"/>
</dbReference>
<keyword evidence="4" id="KW-0472">Membrane</keyword>
<evidence type="ECO:0000313" key="6">
    <source>
        <dbReference type="EMBL" id="PSL03606.1"/>
    </source>
</evidence>
<keyword evidence="7" id="KW-1185">Reference proteome</keyword>
<dbReference type="SUPFAM" id="SSF55874">
    <property type="entry name" value="ATPase domain of HSP90 chaperone/DNA topoisomerase II/histidine kinase"/>
    <property type="match status" value="1"/>
</dbReference>
<feature type="transmembrane region" description="Helical" evidence="4">
    <location>
        <begin position="50"/>
        <end position="70"/>
    </location>
</feature>
<dbReference type="GO" id="GO:0046983">
    <property type="term" value="F:protein dimerization activity"/>
    <property type="evidence" value="ECO:0007669"/>
    <property type="project" value="InterPro"/>
</dbReference>
<keyword evidence="1" id="KW-0808">Transferase</keyword>
<protein>
    <submittedName>
        <fullName evidence="6">Two-component system sensor histidine kinase DesK</fullName>
    </submittedName>
</protein>
<evidence type="ECO:0000256" key="2">
    <source>
        <dbReference type="ARBA" id="ARBA00022777"/>
    </source>
</evidence>
<evidence type="ECO:0000256" key="1">
    <source>
        <dbReference type="ARBA" id="ARBA00022679"/>
    </source>
</evidence>
<keyword evidence="4" id="KW-1133">Transmembrane helix</keyword>
<proteinExistence type="predicted"/>
<dbReference type="InterPro" id="IPR050482">
    <property type="entry name" value="Sensor_HK_TwoCompSys"/>
</dbReference>
<feature type="transmembrane region" description="Helical" evidence="4">
    <location>
        <begin position="143"/>
        <end position="164"/>
    </location>
</feature>
<dbReference type="PANTHER" id="PTHR24421">
    <property type="entry name" value="NITRATE/NITRITE SENSOR PROTEIN NARX-RELATED"/>
    <property type="match status" value="1"/>
</dbReference>
<dbReference type="InterPro" id="IPR011712">
    <property type="entry name" value="Sig_transdc_His_kin_sub3_dim/P"/>
</dbReference>
<sequence>MSALSGWWVERSDPQRFDLYTRGTLYALTAFEVLLAALVYAQSLQVRTPGLVAFLGLAAVHAAVGIRVLHGGMDWYLGRRSWPRSAAVVLGLVTVLGWASSVWAFGPIDDDQPPDGSGSAGLGLMLFTCYAVVAFTPRLRTSVLMPIFAGAVVWVAAASVALGYPGGPAFALGFSTALALVSGGSAYRGSVWMLGVVWELDRSRQTQAQLAVAEERLRFARDLHDVLGRNLSVIALKSELAAQLTRRGRDEAEAEMLEVRDVAQESLREVREVVRGYRSADLATELAGARSVLRSAGVDTRVVGDAAALAPGVQPVLGWVTREGTTNVLRHSDASSCVITVTEDAGTATLVMENDGVSAAGGGRDGSGLSGLEERLQHMGGGLETTRPDGGRFRLAAWVPGHAGHADDEEEPS</sequence>
<keyword evidence="2 6" id="KW-0418">Kinase</keyword>
<dbReference type="OrthoDB" id="5241784at2"/>